<accession>A0A6A6PMR9</accession>
<organism evidence="1 2">
    <name type="scientific">Neohortaea acidophila</name>
    <dbReference type="NCBI Taxonomy" id="245834"/>
    <lineage>
        <taxon>Eukaryota</taxon>
        <taxon>Fungi</taxon>
        <taxon>Dikarya</taxon>
        <taxon>Ascomycota</taxon>
        <taxon>Pezizomycotina</taxon>
        <taxon>Dothideomycetes</taxon>
        <taxon>Dothideomycetidae</taxon>
        <taxon>Mycosphaerellales</taxon>
        <taxon>Teratosphaeriaceae</taxon>
        <taxon>Neohortaea</taxon>
    </lineage>
</organism>
<evidence type="ECO:0000313" key="1">
    <source>
        <dbReference type="EMBL" id="KAF2481205.1"/>
    </source>
</evidence>
<dbReference type="EMBL" id="MU001638">
    <property type="protein sequence ID" value="KAF2481205.1"/>
    <property type="molecule type" value="Genomic_DNA"/>
</dbReference>
<name>A0A6A6PMR9_9PEZI</name>
<protein>
    <submittedName>
        <fullName evidence="1">Uncharacterized protein</fullName>
    </submittedName>
</protein>
<sequence>MPQIRRSKTPCVDGVRSVSGPCRVNCEHSWPLHRPHVESLDRQSRSKMPYAGLNCRLCILGIPTGLTYVNFLNSSSHLHVLPAFSSLRSRRRATLCRNHIIGHECRAVRRHHPARTCPSWRGSSSTSSLMCRCPLQPYDAALPLCRSVVLTRSMRPTSPGVLLSQ</sequence>
<dbReference type="GeneID" id="54475141"/>
<gene>
    <name evidence="1" type="ORF">BDY17DRAFT_300878</name>
</gene>
<keyword evidence="2" id="KW-1185">Reference proteome</keyword>
<dbReference type="RefSeq" id="XP_033587775.1">
    <property type="nucleotide sequence ID" value="XM_033734139.1"/>
</dbReference>
<evidence type="ECO:0000313" key="2">
    <source>
        <dbReference type="Proteomes" id="UP000799767"/>
    </source>
</evidence>
<dbReference type="Proteomes" id="UP000799767">
    <property type="component" value="Unassembled WGS sequence"/>
</dbReference>
<proteinExistence type="predicted"/>
<reference evidence="1" key="1">
    <citation type="journal article" date="2020" name="Stud. Mycol.">
        <title>101 Dothideomycetes genomes: a test case for predicting lifestyles and emergence of pathogens.</title>
        <authorList>
            <person name="Haridas S."/>
            <person name="Albert R."/>
            <person name="Binder M."/>
            <person name="Bloem J."/>
            <person name="Labutti K."/>
            <person name="Salamov A."/>
            <person name="Andreopoulos B."/>
            <person name="Baker S."/>
            <person name="Barry K."/>
            <person name="Bills G."/>
            <person name="Bluhm B."/>
            <person name="Cannon C."/>
            <person name="Castanera R."/>
            <person name="Culley D."/>
            <person name="Daum C."/>
            <person name="Ezra D."/>
            <person name="Gonzalez J."/>
            <person name="Henrissat B."/>
            <person name="Kuo A."/>
            <person name="Liang C."/>
            <person name="Lipzen A."/>
            <person name="Lutzoni F."/>
            <person name="Magnuson J."/>
            <person name="Mondo S."/>
            <person name="Nolan M."/>
            <person name="Ohm R."/>
            <person name="Pangilinan J."/>
            <person name="Park H.-J."/>
            <person name="Ramirez L."/>
            <person name="Alfaro M."/>
            <person name="Sun H."/>
            <person name="Tritt A."/>
            <person name="Yoshinaga Y."/>
            <person name="Zwiers L.-H."/>
            <person name="Turgeon B."/>
            <person name="Goodwin S."/>
            <person name="Spatafora J."/>
            <person name="Crous P."/>
            <person name="Grigoriev I."/>
        </authorList>
    </citation>
    <scope>NUCLEOTIDE SEQUENCE</scope>
    <source>
        <strain evidence="1">CBS 113389</strain>
    </source>
</reference>
<dbReference type="AlphaFoldDB" id="A0A6A6PMR9"/>